<name>A0A1D8ASV3_9BACT</name>
<accession>A0A1D8ASV3</accession>
<keyword evidence="2" id="KW-1185">Reference proteome</keyword>
<organism evidence="1 2">
    <name type="scientific">Lacunisphaera limnophila</name>
    <dbReference type="NCBI Taxonomy" id="1838286"/>
    <lineage>
        <taxon>Bacteria</taxon>
        <taxon>Pseudomonadati</taxon>
        <taxon>Verrucomicrobiota</taxon>
        <taxon>Opitutia</taxon>
        <taxon>Opitutales</taxon>
        <taxon>Opitutaceae</taxon>
        <taxon>Lacunisphaera</taxon>
    </lineage>
</organism>
<protein>
    <recommendedName>
        <fullName evidence="3">Polyketide cyclase / dehydrase and lipid transport</fullName>
    </recommendedName>
</protein>
<reference evidence="1 2" key="1">
    <citation type="submission" date="2016-06" db="EMBL/GenBank/DDBJ databases">
        <title>Three novel species with peptidoglycan cell walls form the new genus Lacunisphaera gen. nov. in the family Opitutaceae of the verrucomicrobial subdivision 4.</title>
        <authorList>
            <person name="Rast P."/>
            <person name="Gloeckner I."/>
            <person name="Jogler M."/>
            <person name="Boedeker C."/>
            <person name="Jeske O."/>
            <person name="Wiegand S."/>
            <person name="Reinhardt R."/>
            <person name="Schumann P."/>
            <person name="Rohde M."/>
            <person name="Spring S."/>
            <person name="Gloeckner F.O."/>
            <person name="Jogler C."/>
        </authorList>
    </citation>
    <scope>NUCLEOTIDE SEQUENCE [LARGE SCALE GENOMIC DNA]</scope>
    <source>
        <strain evidence="1 2">IG16b</strain>
    </source>
</reference>
<dbReference type="SUPFAM" id="SSF55961">
    <property type="entry name" value="Bet v1-like"/>
    <property type="match status" value="1"/>
</dbReference>
<dbReference type="EMBL" id="CP016094">
    <property type="protein sequence ID" value="AOS43974.1"/>
    <property type="molecule type" value="Genomic_DNA"/>
</dbReference>
<dbReference type="Gene3D" id="3.30.530.20">
    <property type="match status" value="1"/>
</dbReference>
<sequence>MPRLLYTQFIPADPAAVWEFFATPRNLDELTPPEVKFQILSELPARMYAGQLIAYRISPAAGIWLNWLTEIRHVREGAYFVDEQRAGPYRFWYHEHHFAPAPGGVTMTDRVHYEVGWGPFGWLADRLWVRAQLERIFAYRRQRVAALFGGA</sequence>
<dbReference type="OrthoDB" id="9793552at2"/>
<dbReference type="KEGG" id="obg:Verru16b_01034"/>
<proteinExistence type="predicted"/>
<evidence type="ECO:0000313" key="2">
    <source>
        <dbReference type="Proteomes" id="UP000095228"/>
    </source>
</evidence>
<evidence type="ECO:0008006" key="3">
    <source>
        <dbReference type="Google" id="ProtNLM"/>
    </source>
</evidence>
<dbReference type="RefSeq" id="WP_069961278.1">
    <property type="nucleotide sequence ID" value="NZ_CP016094.1"/>
</dbReference>
<dbReference type="CDD" id="cd07820">
    <property type="entry name" value="SRPBCC_3"/>
    <property type="match status" value="1"/>
</dbReference>
<dbReference type="Proteomes" id="UP000095228">
    <property type="component" value="Chromosome"/>
</dbReference>
<dbReference type="AlphaFoldDB" id="A0A1D8ASV3"/>
<gene>
    <name evidence="1" type="ORF">Verru16b_01034</name>
</gene>
<evidence type="ECO:0000313" key="1">
    <source>
        <dbReference type="EMBL" id="AOS43974.1"/>
    </source>
</evidence>
<dbReference type="STRING" id="1838286.Verru16b_01034"/>
<dbReference type="InterPro" id="IPR023393">
    <property type="entry name" value="START-like_dom_sf"/>
</dbReference>